<reference evidence="3" key="1">
    <citation type="submission" date="2023-03" db="EMBL/GenBank/DDBJ databases">
        <title>Massive genome expansion in bonnet fungi (Mycena s.s.) driven by repeated elements and novel gene families across ecological guilds.</title>
        <authorList>
            <consortium name="Lawrence Berkeley National Laboratory"/>
            <person name="Harder C.B."/>
            <person name="Miyauchi S."/>
            <person name="Viragh M."/>
            <person name="Kuo A."/>
            <person name="Thoen E."/>
            <person name="Andreopoulos B."/>
            <person name="Lu D."/>
            <person name="Skrede I."/>
            <person name="Drula E."/>
            <person name="Henrissat B."/>
            <person name="Morin E."/>
            <person name="Kohler A."/>
            <person name="Barry K."/>
            <person name="LaButti K."/>
            <person name="Morin E."/>
            <person name="Salamov A."/>
            <person name="Lipzen A."/>
            <person name="Mereny Z."/>
            <person name="Hegedus B."/>
            <person name="Baldrian P."/>
            <person name="Stursova M."/>
            <person name="Weitz H."/>
            <person name="Taylor A."/>
            <person name="Grigoriev I.V."/>
            <person name="Nagy L.G."/>
            <person name="Martin F."/>
            <person name="Kauserud H."/>
        </authorList>
    </citation>
    <scope>NUCLEOTIDE SEQUENCE</scope>
    <source>
        <strain evidence="3">CBHHK200</strain>
    </source>
</reference>
<sequence length="1046" mass="118058">MQSASFQPELIGIQPGLVGIQPWRPPEGFAPRACPLVGRFNNVTQCRQHLNQPHGRCNAAFHPSVLRAAKTITRTYGLGAFQGEEVDQESEWEEPSAPDFSDGFPVRDRSSSLSSSPEPAAQPLGVSNNPEFEYFKGASQTFGRGTTFMDDFDKDPFAKQRAKNLYYPFASSDEWAYAAFLSNANISVSTIDQLLKLRLSEKMHLSFRTAKELRSRVEMLPKGPEWKAIPWRTEYPTKNSLTLYYRDPLECLQSLLSNPLVQDFIHFTPFRLWANSEKLMRIYTEWLSGDVAWNMQEQLPPGSTLLGTILSSDKTQLTAMTGNRSAYPLLISLADIDMDFRMKASHHAFLLLSLLPITKFREKDPEIRGVLASRLFHTILDFILEPLKRTAEIGMMMNDPLGWHRFCYTPLIAYIVDTPESALIAGVAGKRSSVTTANYKDFGDPFRHPSRTAKTTIAMLSNLEKTTHPYDLATYIKSAKALGLHGVHRAFWRDWPLAEPSLFLTPEILHHWLKMFYDHLCKWCIEAVGAAEIDFRFGVLRPHTGMHHFKEGISNTKQTTGREHRDIQRYIVTVIADAKGVSKNFLATISYLVDFFYHGQAPVIGDNVLDKMGASLDRFHDNKQAVLDAGARRGKNGPIENWRIPKLEFLQSVVPAIRANGVALQWSADVTEHAQITLVKDPASHSNNQRYEAQICRHLDRCKRCHRFDLATAIKTAGVVFGAELRNHAQGNEPSLLVDSTADLLDEIDPVTRLSGTSRVLVNYFRDSALLEEGKFPNAPIPHRTFTSLTGSTAFHLTRDHTGRQMEVDSAAIKFGLPDLCPALAAYLYRQSGPQLVIGGRRPMLANHDLHFGKLEIWNNVRIQNRSFHDTSKILPPETVNAWPPDGVWKCGRADAVLVNIDSGCEWPRSGLQGKFFNPVCRHFSSQLNIFPGHAICQLRMIFRVVPRRSGLPPPGARGFLAYVHRFDFQQNDASGMYLVKRARRADNSAMGDIVPLDRLRVPVELTPRFGKAADRRLSKETSLDLGDDFWLSKWFNKEFFFALSH</sequence>
<organism evidence="3 4">
    <name type="scientific">Mycena alexandri</name>
    <dbReference type="NCBI Taxonomy" id="1745969"/>
    <lineage>
        <taxon>Eukaryota</taxon>
        <taxon>Fungi</taxon>
        <taxon>Dikarya</taxon>
        <taxon>Basidiomycota</taxon>
        <taxon>Agaricomycotina</taxon>
        <taxon>Agaricomycetes</taxon>
        <taxon>Agaricomycetidae</taxon>
        <taxon>Agaricales</taxon>
        <taxon>Marasmiineae</taxon>
        <taxon>Mycenaceae</taxon>
        <taxon>Mycena</taxon>
    </lineage>
</organism>
<evidence type="ECO:0000313" key="4">
    <source>
        <dbReference type="Proteomes" id="UP001218188"/>
    </source>
</evidence>
<feature type="domain" description="DUF6830" evidence="2">
    <location>
        <begin position="763"/>
        <end position="915"/>
    </location>
</feature>
<name>A0AAD6X288_9AGAR</name>
<dbReference type="AlphaFoldDB" id="A0AAD6X288"/>
<dbReference type="InterPro" id="IPR049233">
    <property type="entry name" value="DUF6830"/>
</dbReference>
<feature type="region of interest" description="Disordered" evidence="1">
    <location>
        <begin position="84"/>
        <end position="127"/>
    </location>
</feature>
<dbReference type="Pfam" id="PF20722">
    <property type="entry name" value="DUF6830"/>
    <property type="match status" value="1"/>
</dbReference>
<dbReference type="Pfam" id="PF18759">
    <property type="entry name" value="Plavaka"/>
    <property type="match status" value="1"/>
</dbReference>
<dbReference type="EMBL" id="JARJCM010000100">
    <property type="protein sequence ID" value="KAJ7029559.1"/>
    <property type="molecule type" value="Genomic_DNA"/>
</dbReference>
<dbReference type="InterPro" id="IPR041078">
    <property type="entry name" value="Plavaka"/>
</dbReference>
<keyword evidence="4" id="KW-1185">Reference proteome</keyword>
<feature type="compositionally biased region" description="Acidic residues" evidence="1">
    <location>
        <begin position="84"/>
        <end position="96"/>
    </location>
</feature>
<evidence type="ECO:0000313" key="3">
    <source>
        <dbReference type="EMBL" id="KAJ7029559.1"/>
    </source>
</evidence>
<evidence type="ECO:0000259" key="2">
    <source>
        <dbReference type="Pfam" id="PF20722"/>
    </source>
</evidence>
<gene>
    <name evidence="3" type="ORF">C8F04DRAFT_1211930</name>
</gene>
<evidence type="ECO:0000256" key="1">
    <source>
        <dbReference type="SAM" id="MobiDB-lite"/>
    </source>
</evidence>
<accession>A0AAD6X288</accession>
<dbReference type="Proteomes" id="UP001218188">
    <property type="component" value="Unassembled WGS sequence"/>
</dbReference>
<protein>
    <recommendedName>
        <fullName evidence="2">DUF6830 domain-containing protein</fullName>
    </recommendedName>
</protein>
<proteinExistence type="predicted"/>
<comment type="caution">
    <text evidence="3">The sequence shown here is derived from an EMBL/GenBank/DDBJ whole genome shotgun (WGS) entry which is preliminary data.</text>
</comment>